<feature type="repeat" description="ANK" evidence="3">
    <location>
        <begin position="280"/>
        <end position="312"/>
    </location>
</feature>
<dbReference type="Gene3D" id="3.40.50.1010">
    <property type="entry name" value="5'-nuclease"/>
    <property type="match status" value="1"/>
</dbReference>
<evidence type="ECO:0000256" key="3">
    <source>
        <dbReference type="PROSITE-ProRule" id="PRU00023"/>
    </source>
</evidence>
<evidence type="ECO:0000256" key="1">
    <source>
        <dbReference type="ARBA" id="ARBA00022737"/>
    </source>
</evidence>
<keyword evidence="1" id="KW-0677">Repeat</keyword>
<evidence type="ECO:0000313" key="5">
    <source>
        <dbReference type="EMBL" id="MCT7943624.1"/>
    </source>
</evidence>
<dbReference type="PROSITE" id="PS50088">
    <property type="entry name" value="ANK_REPEAT"/>
    <property type="match status" value="1"/>
</dbReference>
<accession>A0A9X3AWS9</accession>
<keyword evidence="2 3" id="KW-0040">ANK repeat</keyword>
<dbReference type="Pfam" id="PF13638">
    <property type="entry name" value="PIN_4"/>
    <property type="match status" value="1"/>
</dbReference>
<dbReference type="Gene3D" id="1.25.40.20">
    <property type="entry name" value="Ankyrin repeat-containing domain"/>
    <property type="match status" value="1"/>
</dbReference>
<proteinExistence type="predicted"/>
<dbReference type="PANTHER" id="PTHR24198:SF165">
    <property type="entry name" value="ANKYRIN REPEAT-CONTAINING PROTEIN-RELATED"/>
    <property type="match status" value="1"/>
</dbReference>
<dbReference type="Pfam" id="PF12796">
    <property type="entry name" value="Ank_2"/>
    <property type="match status" value="1"/>
</dbReference>
<name>A0A9X3AWS9_9GAMM</name>
<dbReference type="PROSITE" id="PS50297">
    <property type="entry name" value="ANK_REP_REGION"/>
    <property type="match status" value="1"/>
</dbReference>
<reference evidence="5" key="1">
    <citation type="journal article" date="2023" name="Int. J. Syst. Evol. Microbiol.">
        <title>&lt;i&gt;Shewanella septentrionalis&lt;/i&gt; sp. nov. and &lt;i&gt;Shewanella holmiensis&lt;/i&gt; sp. nov., isolated from Baltic Sea water and sediments.</title>
        <authorList>
            <person name="Martin-Rodriguez A.J."/>
            <person name="Thorell K."/>
            <person name="Joffre E."/>
            <person name="Jensie-Markopoulos S."/>
            <person name="Moore E.R.B."/>
            <person name="Sjoling A."/>
        </authorList>
    </citation>
    <scope>NUCLEOTIDE SEQUENCE</scope>
    <source>
        <strain evidence="5">SP1S2-7</strain>
    </source>
</reference>
<dbReference type="InterPro" id="IPR036770">
    <property type="entry name" value="Ankyrin_rpt-contain_sf"/>
</dbReference>
<dbReference type="InterPro" id="IPR029060">
    <property type="entry name" value="PIN-like_dom_sf"/>
</dbReference>
<dbReference type="PANTHER" id="PTHR24198">
    <property type="entry name" value="ANKYRIN REPEAT AND PROTEIN KINASE DOMAIN-CONTAINING PROTEIN"/>
    <property type="match status" value="1"/>
</dbReference>
<keyword evidence="6" id="KW-1185">Reference proteome</keyword>
<dbReference type="RefSeq" id="WP_261299942.1">
    <property type="nucleotide sequence ID" value="NZ_JAMTCD010000038.1"/>
</dbReference>
<dbReference type="AlphaFoldDB" id="A0A9X3AWS9"/>
<feature type="domain" description="PIN" evidence="4">
    <location>
        <begin position="11"/>
        <end position="121"/>
    </location>
</feature>
<evidence type="ECO:0000313" key="6">
    <source>
        <dbReference type="Proteomes" id="UP001155546"/>
    </source>
</evidence>
<dbReference type="EMBL" id="JAMTCD010000038">
    <property type="protein sequence ID" value="MCT7943624.1"/>
    <property type="molecule type" value="Genomic_DNA"/>
</dbReference>
<dbReference type="SUPFAM" id="SSF48403">
    <property type="entry name" value="Ankyrin repeat"/>
    <property type="match status" value="1"/>
</dbReference>
<evidence type="ECO:0000259" key="4">
    <source>
        <dbReference type="Pfam" id="PF13638"/>
    </source>
</evidence>
<dbReference type="InterPro" id="IPR002110">
    <property type="entry name" value="Ankyrin_rpt"/>
</dbReference>
<sequence length="339" mass="37667">MESNKTQSLLFDTNVLLINPDLLNQFSQRVILPQKILDELDYRKTKAEHQEKAQLCLHHIEKHRLKAVSTQQRSGSSRGNNDDIILTQALSHTKAGNIQLISNDVGMRNRAQAKDIAALSLDRFLQQSGEADSALTPARQALFELLQRGDFVSLHQQLASQPGAHFNFYLSTGLTPLMTCIQQKKLDAIDLLLSLPSTDLDLIDKAKLKITAFCHAAQRRQLNTMDKLLHAGANPYITSRGNNRGNSAILIAAWDGALNVIQFIHGHANIRFSLNQADNNGFTPLIKASIKGNDAIVSYLLEQGVDIDIRDRNDKSALDYAKEKGHQKTVMLLQGKIHG</sequence>
<evidence type="ECO:0000256" key="2">
    <source>
        <dbReference type="ARBA" id="ARBA00023043"/>
    </source>
</evidence>
<dbReference type="Proteomes" id="UP001155546">
    <property type="component" value="Unassembled WGS sequence"/>
</dbReference>
<dbReference type="SUPFAM" id="SSF88723">
    <property type="entry name" value="PIN domain-like"/>
    <property type="match status" value="1"/>
</dbReference>
<comment type="caution">
    <text evidence="5">The sequence shown here is derived from an EMBL/GenBank/DDBJ whole genome shotgun (WGS) entry which is preliminary data.</text>
</comment>
<organism evidence="5 6">
    <name type="scientific">Shewanella holmiensis</name>
    <dbReference type="NCBI Taxonomy" id="2952222"/>
    <lineage>
        <taxon>Bacteria</taxon>
        <taxon>Pseudomonadati</taxon>
        <taxon>Pseudomonadota</taxon>
        <taxon>Gammaproteobacteria</taxon>
        <taxon>Alteromonadales</taxon>
        <taxon>Shewanellaceae</taxon>
        <taxon>Shewanella</taxon>
    </lineage>
</organism>
<dbReference type="InterPro" id="IPR002716">
    <property type="entry name" value="PIN_dom"/>
</dbReference>
<gene>
    <name evidence="5" type="ORF">NE535_17860</name>
</gene>
<dbReference type="SMART" id="SM00248">
    <property type="entry name" value="ANK"/>
    <property type="match status" value="4"/>
</dbReference>
<protein>
    <submittedName>
        <fullName evidence="5">Ankyrin repeat domain-containing protein</fullName>
    </submittedName>
</protein>